<dbReference type="PROSITE" id="PS50893">
    <property type="entry name" value="ABC_TRANSPORTER_2"/>
    <property type="match status" value="1"/>
</dbReference>
<accession>A0A1M5EY81</accession>
<dbReference type="RefSeq" id="WP_073484221.1">
    <property type="nucleotide sequence ID" value="NZ_FQVN01000005.1"/>
</dbReference>
<dbReference type="GO" id="GO:0022857">
    <property type="term" value="F:transmembrane transporter activity"/>
    <property type="evidence" value="ECO:0007669"/>
    <property type="project" value="TreeGrafter"/>
</dbReference>
<evidence type="ECO:0000313" key="6">
    <source>
        <dbReference type="Proteomes" id="UP000184501"/>
    </source>
</evidence>
<dbReference type="OrthoDB" id="9802264at2"/>
<keyword evidence="2" id="KW-0547">Nucleotide-binding</keyword>
<dbReference type="Pfam" id="PF00005">
    <property type="entry name" value="ABC_tran"/>
    <property type="match status" value="1"/>
</dbReference>
<evidence type="ECO:0000259" key="4">
    <source>
        <dbReference type="PROSITE" id="PS50893"/>
    </source>
</evidence>
<dbReference type="SMART" id="SM00382">
    <property type="entry name" value="AAA"/>
    <property type="match status" value="1"/>
</dbReference>
<organism evidence="5 6">
    <name type="scientific">Streptoalloteichus hindustanus</name>
    <dbReference type="NCBI Taxonomy" id="2017"/>
    <lineage>
        <taxon>Bacteria</taxon>
        <taxon>Bacillati</taxon>
        <taxon>Actinomycetota</taxon>
        <taxon>Actinomycetes</taxon>
        <taxon>Pseudonocardiales</taxon>
        <taxon>Pseudonocardiaceae</taxon>
        <taxon>Streptoalloteichus</taxon>
    </lineage>
</organism>
<dbReference type="InterPro" id="IPR003439">
    <property type="entry name" value="ABC_transporter-like_ATP-bd"/>
</dbReference>
<evidence type="ECO:0000313" key="5">
    <source>
        <dbReference type="EMBL" id="SHF83941.1"/>
    </source>
</evidence>
<keyword evidence="3 5" id="KW-0067">ATP-binding</keyword>
<dbReference type="GO" id="GO:0005524">
    <property type="term" value="F:ATP binding"/>
    <property type="evidence" value="ECO:0007669"/>
    <property type="project" value="UniProtKB-KW"/>
</dbReference>
<dbReference type="Gene3D" id="3.40.50.300">
    <property type="entry name" value="P-loop containing nucleotide triphosphate hydrolases"/>
    <property type="match status" value="1"/>
</dbReference>
<sequence>MSTGTTAAGGAVPALRMTDVSKQYGRGPGAVRALDSVSLRVARGSFVAVMGPSGSGKSTLLQCAAGLDEASSGTVHIGQVAVTGLDESQRAMLRRDRVGFVFQSYNLLAGLTAYQNIEVPVRLAGQRANPELVRELSERVGVSALLRRRPHEMSGGQQQRVALARALVTEPEIVFGDEPTGALDTGSARQVLALMRELTHRDQRTIVMVTHDPVAAAHADRVLFLADGRIVDEETTPTVDVVLRHMARLEASGC</sequence>
<dbReference type="InterPro" id="IPR017871">
    <property type="entry name" value="ABC_transporter-like_CS"/>
</dbReference>
<dbReference type="GO" id="GO:0098796">
    <property type="term" value="C:membrane protein complex"/>
    <property type="evidence" value="ECO:0007669"/>
    <property type="project" value="UniProtKB-ARBA"/>
</dbReference>
<dbReference type="GO" id="GO:0005886">
    <property type="term" value="C:plasma membrane"/>
    <property type="evidence" value="ECO:0007669"/>
    <property type="project" value="TreeGrafter"/>
</dbReference>
<dbReference type="InterPro" id="IPR003593">
    <property type="entry name" value="AAA+_ATPase"/>
</dbReference>
<dbReference type="InterPro" id="IPR027417">
    <property type="entry name" value="P-loop_NTPase"/>
</dbReference>
<dbReference type="CDD" id="cd03255">
    <property type="entry name" value="ABC_MJ0796_LolCDE_FtsE"/>
    <property type="match status" value="1"/>
</dbReference>
<dbReference type="GO" id="GO:0016887">
    <property type="term" value="F:ATP hydrolysis activity"/>
    <property type="evidence" value="ECO:0007669"/>
    <property type="project" value="InterPro"/>
</dbReference>
<keyword evidence="6" id="KW-1185">Reference proteome</keyword>
<name>A0A1M5EY81_STRHI</name>
<dbReference type="Proteomes" id="UP000184501">
    <property type="component" value="Unassembled WGS sequence"/>
</dbReference>
<dbReference type="InterPro" id="IPR015854">
    <property type="entry name" value="ABC_transpr_LolD-like"/>
</dbReference>
<proteinExistence type="predicted"/>
<reference evidence="5 6" key="1">
    <citation type="submission" date="2016-11" db="EMBL/GenBank/DDBJ databases">
        <authorList>
            <person name="Jaros S."/>
            <person name="Januszkiewicz K."/>
            <person name="Wedrychowicz H."/>
        </authorList>
    </citation>
    <scope>NUCLEOTIDE SEQUENCE [LARGE SCALE GENOMIC DNA]</scope>
    <source>
        <strain evidence="5 6">DSM 44523</strain>
    </source>
</reference>
<dbReference type="PROSITE" id="PS00211">
    <property type="entry name" value="ABC_TRANSPORTER_1"/>
    <property type="match status" value="1"/>
</dbReference>
<evidence type="ECO:0000256" key="3">
    <source>
        <dbReference type="ARBA" id="ARBA00022840"/>
    </source>
</evidence>
<evidence type="ECO:0000256" key="1">
    <source>
        <dbReference type="ARBA" id="ARBA00022448"/>
    </source>
</evidence>
<keyword evidence="1" id="KW-0813">Transport</keyword>
<dbReference type="FunFam" id="3.40.50.300:FF:000032">
    <property type="entry name" value="Export ABC transporter ATP-binding protein"/>
    <property type="match status" value="1"/>
</dbReference>
<dbReference type="STRING" id="2017.SAMN05444320_105183"/>
<dbReference type="SUPFAM" id="SSF52540">
    <property type="entry name" value="P-loop containing nucleoside triphosphate hydrolases"/>
    <property type="match status" value="1"/>
</dbReference>
<dbReference type="EMBL" id="FQVN01000005">
    <property type="protein sequence ID" value="SHF83941.1"/>
    <property type="molecule type" value="Genomic_DNA"/>
</dbReference>
<gene>
    <name evidence="5" type="ORF">SAMN05444320_105183</name>
</gene>
<dbReference type="PANTHER" id="PTHR24220">
    <property type="entry name" value="IMPORT ATP-BINDING PROTEIN"/>
    <property type="match status" value="1"/>
</dbReference>
<dbReference type="AlphaFoldDB" id="A0A1M5EY81"/>
<feature type="domain" description="ABC transporter" evidence="4">
    <location>
        <begin position="15"/>
        <end position="252"/>
    </location>
</feature>
<protein>
    <submittedName>
        <fullName evidence="5">Putative ABC transport system ATP-binding protein</fullName>
    </submittedName>
</protein>
<dbReference type="PANTHER" id="PTHR24220:SF685">
    <property type="entry name" value="ABC TRANSPORTER RELATED"/>
    <property type="match status" value="1"/>
</dbReference>
<evidence type="ECO:0000256" key="2">
    <source>
        <dbReference type="ARBA" id="ARBA00022741"/>
    </source>
</evidence>
<dbReference type="InterPro" id="IPR017911">
    <property type="entry name" value="MacB-like_ATP-bd"/>
</dbReference>